<dbReference type="EMBL" id="BART01006951">
    <property type="protein sequence ID" value="GAG71906.1"/>
    <property type="molecule type" value="Genomic_DNA"/>
</dbReference>
<dbReference type="AlphaFoldDB" id="X1BIN0"/>
<proteinExistence type="predicted"/>
<evidence type="ECO:0000313" key="2">
    <source>
        <dbReference type="EMBL" id="GAG71906.1"/>
    </source>
</evidence>
<accession>X1BIN0</accession>
<sequence length="221" mass="24875">ILAQVLFTEERMIKVKGKGNDVQVMAFKAADLRNNTDVRLELDSTMSTTKAGQSQLILQMGQYGFFGDLLKTDPETRQELLSRMGLSGFKHKTSVDVERAQIENMIIMNGQDISQIQIMNVEEGQVQMVVEDPLFRYDDHPTHFEVHRRKMLSPEFRTLPKSARTVFIAHNDAHAYKIEENRKAMMKQMQMVEAMAEEGKKGEEGAPEGGGAVPMGEGLGE</sequence>
<comment type="caution">
    <text evidence="2">The sequence shown here is derived from an EMBL/GenBank/DDBJ whole genome shotgun (WGS) entry which is preliminary data.</text>
</comment>
<reference evidence="2" key="1">
    <citation type="journal article" date="2014" name="Front. Microbiol.">
        <title>High frequency of phylogenetically diverse reductive dehalogenase-homologous genes in deep subseafloor sedimentary metagenomes.</title>
        <authorList>
            <person name="Kawai M."/>
            <person name="Futagami T."/>
            <person name="Toyoda A."/>
            <person name="Takaki Y."/>
            <person name="Nishi S."/>
            <person name="Hori S."/>
            <person name="Arai W."/>
            <person name="Tsubouchi T."/>
            <person name="Morono Y."/>
            <person name="Uchiyama I."/>
            <person name="Ito T."/>
            <person name="Fujiyama A."/>
            <person name="Inagaki F."/>
            <person name="Takami H."/>
        </authorList>
    </citation>
    <scope>NUCLEOTIDE SEQUENCE</scope>
    <source>
        <strain evidence="2">Expedition CK06-06</strain>
    </source>
</reference>
<feature type="compositionally biased region" description="Gly residues" evidence="1">
    <location>
        <begin position="207"/>
        <end position="221"/>
    </location>
</feature>
<feature type="non-terminal residue" evidence="2">
    <location>
        <position position="1"/>
    </location>
</feature>
<protein>
    <submittedName>
        <fullName evidence="2">Uncharacterized protein</fullName>
    </submittedName>
</protein>
<feature type="region of interest" description="Disordered" evidence="1">
    <location>
        <begin position="198"/>
        <end position="221"/>
    </location>
</feature>
<evidence type="ECO:0000256" key="1">
    <source>
        <dbReference type="SAM" id="MobiDB-lite"/>
    </source>
</evidence>
<organism evidence="2">
    <name type="scientific">marine sediment metagenome</name>
    <dbReference type="NCBI Taxonomy" id="412755"/>
    <lineage>
        <taxon>unclassified sequences</taxon>
        <taxon>metagenomes</taxon>
        <taxon>ecological metagenomes</taxon>
    </lineage>
</organism>
<name>X1BIN0_9ZZZZ</name>
<gene>
    <name evidence="2" type="ORF">S01H4_15861</name>
</gene>